<dbReference type="SUPFAM" id="SSF46689">
    <property type="entry name" value="Homeodomain-like"/>
    <property type="match status" value="1"/>
</dbReference>
<keyword evidence="1 2" id="KW-0238">DNA-binding</keyword>
<dbReference type="PANTHER" id="PTHR43479">
    <property type="entry name" value="ACREF/ENVCD OPERON REPRESSOR-RELATED"/>
    <property type="match status" value="1"/>
</dbReference>
<proteinExistence type="predicted"/>
<dbReference type="PRINTS" id="PR00455">
    <property type="entry name" value="HTHTETR"/>
</dbReference>
<dbReference type="Pfam" id="PF00440">
    <property type="entry name" value="TetR_N"/>
    <property type="match status" value="1"/>
</dbReference>
<reference evidence="4" key="1">
    <citation type="submission" date="2022-12" db="EMBL/GenBank/DDBJ databases">
        <title>Reference genome sequencing for broad-spectrum identification of bacterial and archaeal isolates by mass spectrometry.</title>
        <authorList>
            <person name="Sekiguchi Y."/>
            <person name="Tourlousse D.M."/>
        </authorList>
    </citation>
    <scope>NUCLEOTIDE SEQUENCE</scope>
    <source>
        <strain evidence="4">10succ1</strain>
    </source>
</reference>
<name>A0A9W6LNQ3_9FUSO</name>
<evidence type="ECO:0000313" key="4">
    <source>
        <dbReference type="EMBL" id="GLI57139.1"/>
    </source>
</evidence>
<dbReference type="Gene3D" id="1.10.357.10">
    <property type="entry name" value="Tetracycline Repressor, domain 2"/>
    <property type="match status" value="1"/>
</dbReference>
<feature type="domain" description="HTH tetR-type" evidence="3">
    <location>
        <begin position="3"/>
        <end position="63"/>
    </location>
</feature>
<evidence type="ECO:0000259" key="3">
    <source>
        <dbReference type="PROSITE" id="PS50977"/>
    </source>
</evidence>
<dbReference type="PANTHER" id="PTHR43479:SF11">
    <property type="entry name" value="ACREF_ENVCD OPERON REPRESSOR-RELATED"/>
    <property type="match status" value="1"/>
</dbReference>
<dbReference type="Proteomes" id="UP001144471">
    <property type="component" value="Unassembled WGS sequence"/>
</dbReference>
<organism evidence="4 5">
    <name type="scientific">Propionigenium maris DSM 9537</name>
    <dbReference type="NCBI Taxonomy" id="1123000"/>
    <lineage>
        <taxon>Bacteria</taxon>
        <taxon>Fusobacteriati</taxon>
        <taxon>Fusobacteriota</taxon>
        <taxon>Fusobacteriia</taxon>
        <taxon>Fusobacteriales</taxon>
        <taxon>Fusobacteriaceae</taxon>
        <taxon>Propionigenium</taxon>
    </lineage>
</organism>
<dbReference type="PROSITE" id="PS50977">
    <property type="entry name" value="HTH_TETR_2"/>
    <property type="match status" value="1"/>
</dbReference>
<dbReference type="InterPro" id="IPR050624">
    <property type="entry name" value="HTH-type_Tx_Regulator"/>
</dbReference>
<protein>
    <recommendedName>
        <fullName evidence="3">HTH tetR-type domain-containing protein</fullName>
    </recommendedName>
</protein>
<dbReference type="AlphaFoldDB" id="A0A9W6LNQ3"/>
<gene>
    <name evidence="4" type="ORF">PM10SUCC1_26530</name>
</gene>
<dbReference type="GO" id="GO:0003677">
    <property type="term" value="F:DNA binding"/>
    <property type="evidence" value="ECO:0007669"/>
    <property type="project" value="UniProtKB-UniRule"/>
</dbReference>
<sequence length="189" mass="22011">MNINTRDKLIQAAMELVNTFGLHNTPTSKIAKKAGFSEGTIYKHFSSKDEFLMEVYLKIKSDLDKEIFRGTKDIKDPLEKCRRVYSNYLDYFLANEDQLKYYLQFTNSTYMNQVINERGKRELENLMQYIDENIKSGFFKDRPISFYHAFANTPIVEIARLATTGDLILTKEMREEVISSLMSLILAAE</sequence>
<comment type="caution">
    <text evidence="4">The sequence shown here is derived from an EMBL/GenBank/DDBJ whole genome shotgun (WGS) entry which is preliminary data.</text>
</comment>
<dbReference type="RefSeq" id="WP_281836606.1">
    <property type="nucleotide sequence ID" value="NZ_BSDY01000013.1"/>
</dbReference>
<dbReference type="EMBL" id="BSDY01000013">
    <property type="protein sequence ID" value="GLI57139.1"/>
    <property type="molecule type" value="Genomic_DNA"/>
</dbReference>
<evidence type="ECO:0000256" key="2">
    <source>
        <dbReference type="PROSITE-ProRule" id="PRU00335"/>
    </source>
</evidence>
<evidence type="ECO:0000256" key="1">
    <source>
        <dbReference type="ARBA" id="ARBA00023125"/>
    </source>
</evidence>
<feature type="DNA-binding region" description="H-T-H motif" evidence="2">
    <location>
        <begin position="26"/>
        <end position="45"/>
    </location>
</feature>
<dbReference type="InterPro" id="IPR009057">
    <property type="entry name" value="Homeodomain-like_sf"/>
</dbReference>
<keyword evidence="5" id="KW-1185">Reference proteome</keyword>
<evidence type="ECO:0000313" key="5">
    <source>
        <dbReference type="Proteomes" id="UP001144471"/>
    </source>
</evidence>
<dbReference type="InterPro" id="IPR001647">
    <property type="entry name" value="HTH_TetR"/>
</dbReference>
<accession>A0A9W6LNQ3</accession>